<evidence type="ECO:0000313" key="2">
    <source>
        <dbReference type="Proteomes" id="UP000002385"/>
    </source>
</evidence>
<accession>B7KTY6</accession>
<dbReference type="HOGENOM" id="CLU_2523687_0_0_5"/>
<dbReference type="AlphaFoldDB" id="B7KTY6"/>
<dbReference type="Proteomes" id="UP000002385">
    <property type="component" value="Chromosome"/>
</dbReference>
<protein>
    <submittedName>
        <fullName evidence="1">Uncharacterized protein</fullName>
    </submittedName>
</protein>
<reference evidence="1 2" key="2">
    <citation type="journal article" date="2012" name="J. Bacteriol.">
        <title>Complete genome sequences of six strains of the genus Methylobacterium.</title>
        <authorList>
            <person name="Marx C.J."/>
            <person name="Bringel F."/>
            <person name="Chistoserdova L."/>
            <person name="Moulin L."/>
            <person name="Farhan Ul Haque M."/>
            <person name="Fleischman D.E."/>
            <person name="Gruffaz C."/>
            <person name="Jourand P."/>
            <person name="Knief C."/>
            <person name="Lee M.C."/>
            <person name="Muller E.E."/>
            <person name="Nadalig T."/>
            <person name="Peyraud R."/>
            <person name="Roselli S."/>
            <person name="Russ L."/>
            <person name="Goodwin L.A."/>
            <person name="Ivanova N."/>
            <person name="Kyrpides N."/>
            <person name="Lajus A."/>
            <person name="Land M.L."/>
            <person name="Medigue C."/>
            <person name="Mikhailova N."/>
            <person name="Nolan M."/>
            <person name="Woyke T."/>
            <person name="Stolyar S."/>
            <person name="Vorholt J.A."/>
            <person name="Vuilleumier S."/>
        </authorList>
    </citation>
    <scope>NUCLEOTIDE SEQUENCE [LARGE SCALE GENOMIC DNA]</scope>
    <source>
        <strain evidence="2">CM4 / NCIMB 13688</strain>
    </source>
</reference>
<dbReference type="KEGG" id="mch:Mchl_3373"/>
<dbReference type="EMBL" id="CP001298">
    <property type="protein sequence ID" value="ACK84196.1"/>
    <property type="molecule type" value="Genomic_DNA"/>
</dbReference>
<name>B7KTY6_METC4</name>
<proteinExistence type="predicted"/>
<evidence type="ECO:0000313" key="1">
    <source>
        <dbReference type="EMBL" id="ACK84196.1"/>
    </source>
</evidence>
<sequence length="84" mass="8980">MLSQNTSGEAFGHTVLGNDVVDASPAASLAQKFPEAASSRVSFSKVKSEIASGEAQDAMLNLYRGRYGQQLETVTIGTLLRSWM</sequence>
<reference evidence="2" key="1">
    <citation type="submission" date="2008-12" db="EMBL/GenBank/DDBJ databases">
        <title>Complete sequence of chromosome of Methylobacterium chloromethanicum CM4.</title>
        <authorList>
            <consortium name="US DOE Joint Genome Institute"/>
            <person name="Lucas S."/>
            <person name="Copeland A."/>
            <person name="Lapidus A."/>
            <person name="Glavina del Rio T."/>
            <person name="Dalin E."/>
            <person name="Tice H."/>
            <person name="Bruce D."/>
            <person name="Goodwin L."/>
            <person name="Pitluck S."/>
            <person name="Chertkov O."/>
            <person name="Brettin T."/>
            <person name="Detter J.C."/>
            <person name="Han C."/>
            <person name="Larimer F."/>
            <person name="Land M."/>
            <person name="Hauser L."/>
            <person name="Kyrpides N."/>
            <person name="Mikhailova N."/>
            <person name="Marx C."/>
            <person name="Richardson P."/>
        </authorList>
    </citation>
    <scope>NUCLEOTIDE SEQUENCE [LARGE SCALE GENOMIC DNA]</scope>
    <source>
        <strain evidence="2">CM4 / NCIMB 13688</strain>
    </source>
</reference>
<organism evidence="1 2">
    <name type="scientific">Methylorubrum extorquens (strain CM4 / NCIMB 13688)</name>
    <name type="common">Methylobacterium extorquens</name>
    <dbReference type="NCBI Taxonomy" id="440085"/>
    <lineage>
        <taxon>Bacteria</taxon>
        <taxon>Pseudomonadati</taxon>
        <taxon>Pseudomonadota</taxon>
        <taxon>Alphaproteobacteria</taxon>
        <taxon>Hyphomicrobiales</taxon>
        <taxon>Methylobacteriaceae</taxon>
        <taxon>Methylorubrum</taxon>
    </lineage>
</organism>
<gene>
    <name evidence="1" type="ordered locus">Mchl_3373</name>
</gene>